<evidence type="ECO:0000313" key="6">
    <source>
        <dbReference type="EMBL" id="WMN11704.1"/>
    </source>
</evidence>
<proteinExistence type="predicted"/>
<gene>
    <name evidence="6" type="ORF">QYS49_39325</name>
</gene>
<dbReference type="PROSITE" id="PS50043">
    <property type="entry name" value="HTH_LUXR_2"/>
    <property type="match status" value="1"/>
</dbReference>
<evidence type="ECO:0000313" key="7">
    <source>
        <dbReference type="Proteomes" id="UP001230496"/>
    </source>
</evidence>
<keyword evidence="1 3" id="KW-0597">Phosphoprotein</keyword>
<dbReference type="InterPro" id="IPR051015">
    <property type="entry name" value="EvgA-like"/>
</dbReference>
<dbReference type="PANTHER" id="PTHR45566:SF1">
    <property type="entry name" value="HTH-TYPE TRANSCRIPTIONAL REGULATOR YHJB-RELATED"/>
    <property type="match status" value="1"/>
</dbReference>
<keyword evidence="7" id="KW-1185">Reference proteome</keyword>
<dbReference type="GO" id="GO:0003677">
    <property type="term" value="F:DNA binding"/>
    <property type="evidence" value="ECO:0007669"/>
    <property type="project" value="UniProtKB-KW"/>
</dbReference>
<dbReference type="EMBL" id="CP129971">
    <property type="protein sequence ID" value="WMN11704.1"/>
    <property type="molecule type" value="Genomic_DNA"/>
</dbReference>
<feature type="modified residue" description="4-aspartylphosphate" evidence="3">
    <location>
        <position position="58"/>
    </location>
</feature>
<dbReference type="InterPro" id="IPR058245">
    <property type="entry name" value="NreC/VraR/RcsB-like_REC"/>
</dbReference>
<dbReference type="Proteomes" id="UP001230496">
    <property type="component" value="Chromosome"/>
</dbReference>
<evidence type="ECO:0000256" key="2">
    <source>
        <dbReference type="ARBA" id="ARBA00023125"/>
    </source>
</evidence>
<dbReference type="CDD" id="cd06170">
    <property type="entry name" value="LuxR_C_like"/>
    <property type="match status" value="1"/>
</dbReference>
<dbReference type="GO" id="GO:0000160">
    <property type="term" value="P:phosphorelay signal transduction system"/>
    <property type="evidence" value="ECO:0007669"/>
    <property type="project" value="InterPro"/>
</dbReference>
<dbReference type="InterPro" id="IPR001789">
    <property type="entry name" value="Sig_transdc_resp-reg_receiver"/>
</dbReference>
<dbReference type="KEGG" id="msaa:QYS49_39325"/>
<dbReference type="RefSeq" id="WP_308349312.1">
    <property type="nucleotide sequence ID" value="NZ_CP129971.1"/>
</dbReference>
<dbReference type="CDD" id="cd17535">
    <property type="entry name" value="REC_NarL-like"/>
    <property type="match status" value="1"/>
</dbReference>
<organism evidence="6 7">
    <name type="scientific">Marivirga salinarum</name>
    <dbReference type="NCBI Taxonomy" id="3059078"/>
    <lineage>
        <taxon>Bacteria</taxon>
        <taxon>Pseudomonadati</taxon>
        <taxon>Bacteroidota</taxon>
        <taxon>Cytophagia</taxon>
        <taxon>Cytophagales</taxon>
        <taxon>Marivirgaceae</taxon>
        <taxon>Marivirga</taxon>
    </lineage>
</organism>
<accession>A0AA51NAH8</accession>
<feature type="domain" description="HTH luxR-type" evidence="4">
    <location>
        <begin position="139"/>
        <end position="204"/>
    </location>
</feature>
<dbReference type="Gene3D" id="3.40.50.2300">
    <property type="match status" value="1"/>
</dbReference>
<keyword evidence="2" id="KW-0238">DNA-binding</keyword>
<sequence>MKQPLNFAIVDDHTLFLKGLEELISQGFKNSNVNCFGSILEFQSHRSTLSELDLLICDIELPGEDVFTFFNGLRRSFPNLPVLVISMHKKLSIIKKCKELQIDGYLLKDDDDYLSEAINAILKGQHFYSPRIVEFYSKYSNQLNNISAREEEIILLMVKGFSNLEISDYLSVGLETVKTHKRNIRTKLGMHDLSDIISYAKQNFLIK</sequence>
<feature type="domain" description="Response regulatory" evidence="5">
    <location>
        <begin position="6"/>
        <end position="123"/>
    </location>
</feature>
<dbReference type="InterPro" id="IPR016032">
    <property type="entry name" value="Sig_transdc_resp-reg_C-effctor"/>
</dbReference>
<dbReference type="SMART" id="SM00448">
    <property type="entry name" value="REC"/>
    <property type="match status" value="1"/>
</dbReference>
<evidence type="ECO:0000256" key="3">
    <source>
        <dbReference type="PROSITE-ProRule" id="PRU00169"/>
    </source>
</evidence>
<evidence type="ECO:0000256" key="1">
    <source>
        <dbReference type="ARBA" id="ARBA00022553"/>
    </source>
</evidence>
<dbReference type="SUPFAM" id="SSF46894">
    <property type="entry name" value="C-terminal effector domain of the bipartite response regulators"/>
    <property type="match status" value="1"/>
</dbReference>
<dbReference type="PANTHER" id="PTHR45566">
    <property type="entry name" value="HTH-TYPE TRANSCRIPTIONAL REGULATOR YHJB-RELATED"/>
    <property type="match status" value="1"/>
</dbReference>
<evidence type="ECO:0000259" key="5">
    <source>
        <dbReference type="PROSITE" id="PS50110"/>
    </source>
</evidence>
<dbReference type="PROSITE" id="PS50110">
    <property type="entry name" value="RESPONSE_REGULATORY"/>
    <property type="match status" value="1"/>
</dbReference>
<dbReference type="InterPro" id="IPR011006">
    <property type="entry name" value="CheY-like_superfamily"/>
</dbReference>
<dbReference type="AlphaFoldDB" id="A0AA51NAH8"/>
<dbReference type="InterPro" id="IPR000792">
    <property type="entry name" value="Tscrpt_reg_LuxR_C"/>
</dbReference>
<dbReference type="SMART" id="SM00421">
    <property type="entry name" value="HTH_LUXR"/>
    <property type="match status" value="1"/>
</dbReference>
<dbReference type="SUPFAM" id="SSF52172">
    <property type="entry name" value="CheY-like"/>
    <property type="match status" value="1"/>
</dbReference>
<dbReference type="Pfam" id="PF00196">
    <property type="entry name" value="GerE"/>
    <property type="match status" value="1"/>
</dbReference>
<reference evidence="6 7" key="1">
    <citation type="submission" date="2023-08" db="EMBL/GenBank/DDBJ databases">
        <title>Comparative genomics and taxonomic characterization of three novel marine species of genus Marivirga.</title>
        <authorList>
            <person name="Muhammad N."/>
            <person name="Kim S.-G."/>
        </authorList>
    </citation>
    <scope>NUCLEOTIDE SEQUENCE [LARGE SCALE GENOMIC DNA]</scope>
    <source>
        <strain evidence="6 7">BDSF4-3</strain>
    </source>
</reference>
<dbReference type="Pfam" id="PF00072">
    <property type="entry name" value="Response_reg"/>
    <property type="match status" value="1"/>
</dbReference>
<evidence type="ECO:0000259" key="4">
    <source>
        <dbReference type="PROSITE" id="PS50043"/>
    </source>
</evidence>
<dbReference type="PRINTS" id="PR00038">
    <property type="entry name" value="HTHLUXR"/>
</dbReference>
<protein>
    <submittedName>
        <fullName evidence="6">Response regulator transcription factor</fullName>
    </submittedName>
</protein>
<dbReference type="PROSITE" id="PS00622">
    <property type="entry name" value="HTH_LUXR_1"/>
    <property type="match status" value="1"/>
</dbReference>
<dbReference type="GO" id="GO:0006355">
    <property type="term" value="P:regulation of DNA-templated transcription"/>
    <property type="evidence" value="ECO:0007669"/>
    <property type="project" value="InterPro"/>
</dbReference>
<name>A0AA51NAH8_9BACT</name>